<feature type="coiled-coil region" evidence="1">
    <location>
        <begin position="65"/>
        <end position="92"/>
    </location>
</feature>
<feature type="transmembrane region" description="Helical" evidence="3">
    <location>
        <begin position="120"/>
        <end position="138"/>
    </location>
</feature>
<keyword evidence="3" id="KW-1133">Transmembrane helix</keyword>
<proteinExistence type="predicted"/>
<keyword evidence="3" id="KW-0472">Membrane</keyword>
<keyword evidence="1" id="KW-0175">Coiled coil</keyword>
<feature type="region of interest" description="Disordered" evidence="2">
    <location>
        <begin position="1"/>
        <end position="27"/>
    </location>
</feature>
<keyword evidence="3" id="KW-0812">Transmembrane</keyword>
<sequence>MVALLSQCFDQSSNSSSNDIVSNNGNNDIVSNSSTELKIPEVSPVKNVSDQNIPTGNIPTGEDILDQQFKELKDYTKHLEKEVEEYKKYIEERFNNIDNQQFNVLEGFSNDSNSKDINDIIVYIMTCIFILLLVDYIFKMGKNSY</sequence>
<evidence type="ECO:0000256" key="1">
    <source>
        <dbReference type="SAM" id="Coils"/>
    </source>
</evidence>
<name>A0A6C0C7T7_9ZZZZ</name>
<protein>
    <submittedName>
        <fullName evidence="4">Uncharacterized protein</fullName>
    </submittedName>
</protein>
<evidence type="ECO:0000313" key="4">
    <source>
        <dbReference type="EMBL" id="QHS99869.1"/>
    </source>
</evidence>
<evidence type="ECO:0000256" key="3">
    <source>
        <dbReference type="SAM" id="Phobius"/>
    </source>
</evidence>
<accession>A0A6C0C7T7</accession>
<dbReference type="EMBL" id="MN739350">
    <property type="protein sequence ID" value="QHS99869.1"/>
    <property type="molecule type" value="Genomic_DNA"/>
</dbReference>
<dbReference type="AlphaFoldDB" id="A0A6C0C7T7"/>
<feature type="compositionally biased region" description="Low complexity" evidence="2">
    <location>
        <begin position="12"/>
        <end position="27"/>
    </location>
</feature>
<reference evidence="4" key="1">
    <citation type="journal article" date="2020" name="Nature">
        <title>Giant virus diversity and host interactions through global metagenomics.</title>
        <authorList>
            <person name="Schulz F."/>
            <person name="Roux S."/>
            <person name="Paez-Espino D."/>
            <person name="Jungbluth S."/>
            <person name="Walsh D.A."/>
            <person name="Denef V.J."/>
            <person name="McMahon K.D."/>
            <person name="Konstantinidis K.T."/>
            <person name="Eloe-Fadrosh E.A."/>
            <person name="Kyrpides N.C."/>
            <person name="Woyke T."/>
        </authorList>
    </citation>
    <scope>NUCLEOTIDE SEQUENCE</scope>
    <source>
        <strain evidence="4">GVMAG-M-3300020187-37</strain>
    </source>
</reference>
<evidence type="ECO:0000256" key="2">
    <source>
        <dbReference type="SAM" id="MobiDB-lite"/>
    </source>
</evidence>
<organism evidence="4">
    <name type="scientific">viral metagenome</name>
    <dbReference type="NCBI Taxonomy" id="1070528"/>
    <lineage>
        <taxon>unclassified sequences</taxon>
        <taxon>metagenomes</taxon>
        <taxon>organismal metagenomes</taxon>
    </lineage>
</organism>